<dbReference type="Gene3D" id="3.40.50.1820">
    <property type="entry name" value="alpha/beta hydrolase"/>
    <property type="match status" value="1"/>
</dbReference>
<feature type="active site" description="Charge relay system" evidence="1">
    <location>
        <position position="383"/>
    </location>
</feature>
<dbReference type="InterPro" id="IPR008391">
    <property type="entry name" value="AXE1_dom"/>
</dbReference>
<evidence type="ECO:0000256" key="1">
    <source>
        <dbReference type="PIRSR" id="PIRSR639069-1"/>
    </source>
</evidence>
<organism evidence="4 5">
    <name type="scientific">Spirosoma montaniterrae</name>
    <dbReference type="NCBI Taxonomy" id="1178516"/>
    <lineage>
        <taxon>Bacteria</taxon>
        <taxon>Pseudomonadati</taxon>
        <taxon>Bacteroidota</taxon>
        <taxon>Cytophagia</taxon>
        <taxon>Cytophagales</taxon>
        <taxon>Cytophagaceae</taxon>
        <taxon>Spirosoma</taxon>
    </lineage>
</organism>
<evidence type="ECO:0000313" key="5">
    <source>
        <dbReference type="Proteomes" id="UP000187941"/>
    </source>
</evidence>
<proteinExistence type="predicted"/>
<dbReference type="GO" id="GO:0005976">
    <property type="term" value="P:polysaccharide metabolic process"/>
    <property type="evidence" value="ECO:0007669"/>
    <property type="project" value="TreeGrafter"/>
</dbReference>
<dbReference type="PANTHER" id="PTHR40111:SF1">
    <property type="entry name" value="CEPHALOSPORIN-C DEACETYLASE"/>
    <property type="match status" value="1"/>
</dbReference>
<dbReference type="GO" id="GO:0052689">
    <property type="term" value="F:carboxylic ester hydrolase activity"/>
    <property type="evidence" value="ECO:0007669"/>
    <property type="project" value="TreeGrafter"/>
</dbReference>
<keyword evidence="2" id="KW-0732">Signal</keyword>
<sequence length="434" mass="47907">MKKLLLLLFLTTHLLAQPAQQPVKVIVSPDRADWLYKLGEPARFTVAVYQNNVLLKGAKVRYELGPEKMDPTKKETTTLRDGTLMLDGGTMRTGGFLRCTATAEVNGKEYRSMATAGFEPLTIKPTVENPADFQAFWDKAKADLATVPLDAKLTLLPDRCTATVNVYHVNIQNHAEPVWNNAKARLFGILCVPKAEGKYPALLKVPGAGIRPYNGDVAMAEKGIITLEIGIHGIPVNMDPSVYVNLQAGPLQNYQNINLDDRDRYYYKRVYLGCVRAIDFLTTLPQYDGQNLAVTGGSQGGALSIITAGLDSRVKWLGAYYPALADVTGYLNGRAGGWPHLFTGSALAFNNKPEKIKTVGYYDVVNFARLVSVPGYYSWGFSDETCPPTSMYAAYNVIAAPKTLDLSLDTGHWTYPEQVERMNNWLVARLKGER</sequence>
<dbReference type="SUPFAM" id="SSF53474">
    <property type="entry name" value="alpha/beta-Hydrolases"/>
    <property type="match status" value="1"/>
</dbReference>
<reference evidence="4 5" key="1">
    <citation type="submission" date="2016-01" db="EMBL/GenBank/DDBJ databases">
        <authorList>
            <person name="Oliw E.H."/>
        </authorList>
    </citation>
    <scope>NUCLEOTIDE SEQUENCE [LARGE SCALE GENOMIC DNA]</scope>
    <source>
        <strain evidence="4 5">DY10</strain>
    </source>
</reference>
<feature type="signal peptide" evidence="2">
    <location>
        <begin position="1"/>
        <end position="18"/>
    </location>
</feature>
<dbReference type="RefSeq" id="WP_077130874.1">
    <property type="nucleotide sequence ID" value="NZ_CP014263.1"/>
</dbReference>
<dbReference type="PANTHER" id="PTHR40111">
    <property type="entry name" value="CEPHALOSPORIN-C DEACETYLASE"/>
    <property type="match status" value="1"/>
</dbReference>
<dbReference type="STRING" id="1178516.AWR27_08975"/>
<feature type="active site" description="Charge relay system" evidence="1">
    <location>
        <position position="298"/>
    </location>
</feature>
<dbReference type="InterPro" id="IPR029058">
    <property type="entry name" value="AB_hydrolase_fold"/>
</dbReference>
<name>A0A1P9WVN8_9BACT</name>
<evidence type="ECO:0000256" key="2">
    <source>
        <dbReference type="SAM" id="SignalP"/>
    </source>
</evidence>
<evidence type="ECO:0000259" key="3">
    <source>
        <dbReference type="Pfam" id="PF05448"/>
    </source>
</evidence>
<gene>
    <name evidence="4" type="ORF">AWR27_08975</name>
</gene>
<dbReference type="KEGG" id="smon:AWR27_08975"/>
<dbReference type="InterPro" id="IPR039069">
    <property type="entry name" value="CE7"/>
</dbReference>
<dbReference type="OrthoDB" id="3668964at2"/>
<dbReference type="AlphaFoldDB" id="A0A1P9WVN8"/>
<protein>
    <submittedName>
        <fullName evidence="4">Acetylxylan esterase</fullName>
    </submittedName>
</protein>
<feature type="chain" id="PRO_5013292487" evidence="2">
    <location>
        <begin position="19"/>
        <end position="434"/>
    </location>
</feature>
<keyword evidence="5" id="KW-1185">Reference proteome</keyword>
<dbReference type="EMBL" id="CP014263">
    <property type="protein sequence ID" value="AQG79439.1"/>
    <property type="molecule type" value="Genomic_DNA"/>
</dbReference>
<feature type="active site" description="Charge relay system" evidence="1">
    <location>
        <position position="412"/>
    </location>
</feature>
<evidence type="ECO:0000313" key="4">
    <source>
        <dbReference type="EMBL" id="AQG79439.1"/>
    </source>
</evidence>
<feature type="domain" description="Acetyl xylan esterase" evidence="3">
    <location>
        <begin position="124"/>
        <end position="426"/>
    </location>
</feature>
<dbReference type="Pfam" id="PF05448">
    <property type="entry name" value="AXE1"/>
    <property type="match status" value="1"/>
</dbReference>
<accession>A0A1P9WVN8</accession>
<dbReference type="Proteomes" id="UP000187941">
    <property type="component" value="Chromosome"/>
</dbReference>